<dbReference type="RefSeq" id="WP_411160135.1">
    <property type="nucleotide sequence ID" value="NZ_JBJOSA010000016.1"/>
</dbReference>
<name>A0ABW8VTV6_9BACI</name>
<evidence type="ECO:0000256" key="4">
    <source>
        <dbReference type="ARBA" id="ARBA00023163"/>
    </source>
</evidence>
<accession>A0ABW8VTV6</accession>
<dbReference type="SUPFAM" id="SSF100950">
    <property type="entry name" value="NagB/RpiA/CoA transferase-like"/>
    <property type="match status" value="1"/>
</dbReference>
<evidence type="ECO:0000259" key="5">
    <source>
        <dbReference type="Pfam" id="PF04198"/>
    </source>
</evidence>
<keyword evidence="2" id="KW-0805">Transcription regulation</keyword>
<evidence type="ECO:0000256" key="3">
    <source>
        <dbReference type="ARBA" id="ARBA00023125"/>
    </source>
</evidence>
<dbReference type="Proteomes" id="UP001628668">
    <property type="component" value="Unassembled WGS sequence"/>
</dbReference>
<evidence type="ECO:0000313" key="7">
    <source>
        <dbReference type="Proteomes" id="UP001628668"/>
    </source>
</evidence>
<dbReference type="Pfam" id="PF04198">
    <property type="entry name" value="Sugar-bind"/>
    <property type="match status" value="1"/>
</dbReference>
<keyword evidence="3" id="KW-0238">DNA-binding</keyword>
<comment type="caution">
    <text evidence="6">The sequence shown here is derived from an EMBL/GenBank/DDBJ whole genome shotgun (WGS) entry which is preliminary data.</text>
</comment>
<keyword evidence="7" id="KW-1185">Reference proteome</keyword>
<dbReference type="PANTHER" id="PTHR34294:SF12">
    <property type="entry name" value="SUGAR-BINDING TRANSCRIPTIONAL REGULATOR"/>
    <property type="match status" value="1"/>
</dbReference>
<reference evidence="6 7" key="1">
    <citation type="submission" date="2024-12" db="EMBL/GenBank/DDBJ databases">
        <authorList>
            <person name="Li X."/>
            <person name="Zhang D."/>
        </authorList>
    </citation>
    <scope>NUCLEOTIDE SEQUENCE [LARGE SCALE GENOMIC DNA]</scope>
    <source>
        <strain evidence="6 7">JCM19602</strain>
    </source>
</reference>
<dbReference type="InterPro" id="IPR051054">
    <property type="entry name" value="SorC_transcr_regulators"/>
</dbReference>
<organism evidence="6 7">
    <name type="scientific">Rossellomorea oryzaecorticis</name>
    <dbReference type="NCBI Taxonomy" id="1396505"/>
    <lineage>
        <taxon>Bacteria</taxon>
        <taxon>Bacillati</taxon>
        <taxon>Bacillota</taxon>
        <taxon>Bacilli</taxon>
        <taxon>Bacillales</taxon>
        <taxon>Bacillaceae</taxon>
        <taxon>Rossellomorea</taxon>
    </lineage>
</organism>
<comment type="similarity">
    <text evidence="1">Belongs to the SorC transcriptional regulatory family.</text>
</comment>
<dbReference type="InterPro" id="IPR036388">
    <property type="entry name" value="WH-like_DNA-bd_sf"/>
</dbReference>
<dbReference type="EMBL" id="JBJOSA010000016">
    <property type="protein sequence ID" value="MFL8938325.1"/>
    <property type="molecule type" value="Genomic_DNA"/>
</dbReference>
<dbReference type="PANTHER" id="PTHR34294">
    <property type="entry name" value="TRANSCRIPTIONAL REGULATOR-RELATED"/>
    <property type="match status" value="1"/>
</dbReference>
<evidence type="ECO:0000256" key="1">
    <source>
        <dbReference type="ARBA" id="ARBA00010466"/>
    </source>
</evidence>
<protein>
    <submittedName>
        <fullName evidence="6">Sugar-binding transcriptional regulator</fullName>
    </submittedName>
</protein>
<feature type="domain" description="Sugar-binding" evidence="5">
    <location>
        <begin position="61"/>
        <end position="313"/>
    </location>
</feature>
<evidence type="ECO:0000313" key="6">
    <source>
        <dbReference type="EMBL" id="MFL8938325.1"/>
    </source>
</evidence>
<sequence>MNIEWQEKRQLVKVASLYYKEGWTQAQIAKKMDVSRPVISKMIQKAKDAGIVEIYIKDESVHTVELEQQLEKHFNLNHAVVVPSLGMTDEMAKRAVGQAGANYISHNMKGIKNIGISWGTTLGYLVQEYPYERRDGIRVVPMEGGMGNQSVEIHANQLANELAKKMNGSCSYLYAPAIVETEELKNRLMEMQDIESVLKIGRKVDMALIGIGNPHKGSTLTKMGYLKESDLSQLRKKGAVGDIGFRFFDEKGVPVSDSLIDKVIGITLEELKALENVIALVEGSHKMESVLGALRGGYINVLIIDEQTAEAIVREVGKDLE</sequence>
<dbReference type="InterPro" id="IPR037171">
    <property type="entry name" value="NagB/RpiA_transferase-like"/>
</dbReference>
<dbReference type="Gene3D" id="1.10.10.10">
    <property type="entry name" value="Winged helix-like DNA-binding domain superfamily/Winged helix DNA-binding domain"/>
    <property type="match status" value="1"/>
</dbReference>
<proteinExistence type="inferred from homology"/>
<gene>
    <name evidence="6" type="ORF">ACKA06_16155</name>
</gene>
<dbReference type="InterPro" id="IPR007324">
    <property type="entry name" value="Sugar-bd_dom_put"/>
</dbReference>
<keyword evidence="4" id="KW-0804">Transcription</keyword>
<evidence type="ECO:0000256" key="2">
    <source>
        <dbReference type="ARBA" id="ARBA00023015"/>
    </source>
</evidence>
<dbReference type="Gene3D" id="3.40.50.1360">
    <property type="match status" value="1"/>
</dbReference>